<dbReference type="SMART" id="SM00342">
    <property type="entry name" value="HTH_ARAC"/>
    <property type="match status" value="1"/>
</dbReference>
<evidence type="ECO:0000256" key="3">
    <source>
        <dbReference type="ARBA" id="ARBA00023163"/>
    </source>
</evidence>
<sequence>MQFDFGLHSSLLLVFLAHLLVYSGLCLRRYLADRHASDFWLALLLMLTFLYVCPWMLGFAGWYSKQPFRDILFYVPFQHLYLLGPVILFYVLSLLNPGFRFRKKYLVHFIPSVLYLIYAIFIVVYDKLVFGGYYFLADERDRDFDDWYQISGFISMIIYFIAALRFYISYRKIVLNFLSNADAFSFSYVRNFLIAVLGTLISWCVVAIYGLFFRVNFLDSWWHFLFFSVFSYYVAIAGYSNAVRSKVYIERWTLRSTGRILLAKGNKRLANGLTESVLLAEPQDLQEPEIDALPEDYPEWLEKINAVMQSGKCYEDPELSLPQLAAMLQLSVPVLSRIINKGSGINFNDFINGYRVRAVIALLTEGAHRRSTILGLAYDCGFNSKTTFNRAFKKQTGLSPKDFIASLPEVK</sequence>
<name>A0ABU9HY07_9FLAO</name>
<feature type="transmembrane region" description="Helical" evidence="4">
    <location>
        <begin position="71"/>
        <end position="92"/>
    </location>
</feature>
<feature type="transmembrane region" description="Helical" evidence="4">
    <location>
        <begin position="147"/>
        <end position="168"/>
    </location>
</feature>
<keyword evidence="2" id="KW-0238">DNA-binding</keyword>
<evidence type="ECO:0000259" key="5">
    <source>
        <dbReference type="PROSITE" id="PS01124"/>
    </source>
</evidence>
<dbReference type="Proteomes" id="UP001464555">
    <property type="component" value="Unassembled WGS sequence"/>
</dbReference>
<reference evidence="6 7" key="1">
    <citation type="submission" date="2024-04" db="EMBL/GenBank/DDBJ databases">
        <title>Flavobacterium sp. DGU11 16S ribosomal RNA gene Genome sequencing and assembly.</title>
        <authorList>
            <person name="Park S."/>
        </authorList>
    </citation>
    <scope>NUCLEOTIDE SEQUENCE [LARGE SCALE GENOMIC DNA]</scope>
    <source>
        <strain evidence="6 7">DGU11</strain>
    </source>
</reference>
<proteinExistence type="predicted"/>
<evidence type="ECO:0000313" key="7">
    <source>
        <dbReference type="Proteomes" id="UP001464555"/>
    </source>
</evidence>
<dbReference type="PROSITE" id="PS01124">
    <property type="entry name" value="HTH_ARAC_FAMILY_2"/>
    <property type="match status" value="1"/>
</dbReference>
<keyword evidence="4" id="KW-1133">Transmembrane helix</keyword>
<evidence type="ECO:0000256" key="2">
    <source>
        <dbReference type="ARBA" id="ARBA00023125"/>
    </source>
</evidence>
<dbReference type="EMBL" id="JBBYHR010000006">
    <property type="protein sequence ID" value="MEL1245024.1"/>
    <property type="molecule type" value="Genomic_DNA"/>
</dbReference>
<dbReference type="InterPro" id="IPR018060">
    <property type="entry name" value="HTH_AraC"/>
</dbReference>
<dbReference type="InterPro" id="IPR009057">
    <property type="entry name" value="Homeodomain-like_sf"/>
</dbReference>
<dbReference type="PANTHER" id="PTHR43280:SF29">
    <property type="entry name" value="ARAC-FAMILY TRANSCRIPTIONAL REGULATOR"/>
    <property type="match status" value="1"/>
</dbReference>
<feature type="transmembrane region" description="Helical" evidence="4">
    <location>
        <begin position="6"/>
        <end position="27"/>
    </location>
</feature>
<dbReference type="PANTHER" id="PTHR43280">
    <property type="entry name" value="ARAC-FAMILY TRANSCRIPTIONAL REGULATOR"/>
    <property type="match status" value="1"/>
</dbReference>
<keyword evidence="4" id="KW-0472">Membrane</keyword>
<dbReference type="RefSeq" id="WP_341697337.1">
    <property type="nucleotide sequence ID" value="NZ_JBBYHR010000006.1"/>
</dbReference>
<gene>
    <name evidence="6" type="ORF">AAEO56_12170</name>
</gene>
<dbReference type="Pfam" id="PF12833">
    <property type="entry name" value="HTH_18"/>
    <property type="match status" value="1"/>
</dbReference>
<dbReference type="Gene3D" id="1.10.10.60">
    <property type="entry name" value="Homeodomain-like"/>
    <property type="match status" value="2"/>
</dbReference>
<dbReference type="PROSITE" id="PS00041">
    <property type="entry name" value="HTH_ARAC_FAMILY_1"/>
    <property type="match status" value="1"/>
</dbReference>
<organism evidence="6 7">
    <name type="scientific">Flavobacterium arundinis</name>
    <dbReference type="NCBI Taxonomy" id="3139143"/>
    <lineage>
        <taxon>Bacteria</taxon>
        <taxon>Pseudomonadati</taxon>
        <taxon>Bacteroidota</taxon>
        <taxon>Flavobacteriia</taxon>
        <taxon>Flavobacteriales</taxon>
        <taxon>Flavobacteriaceae</taxon>
        <taxon>Flavobacterium</taxon>
    </lineage>
</organism>
<dbReference type="InterPro" id="IPR018062">
    <property type="entry name" value="HTH_AraC-typ_CS"/>
</dbReference>
<dbReference type="SUPFAM" id="SSF46689">
    <property type="entry name" value="Homeodomain-like"/>
    <property type="match status" value="1"/>
</dbReference>
<feature type="transmembrane region" description="Helical" evidence="4">
    <location>
        <begin position="221"/>
        <end position="242"/>
    </location>
</feature>
<evidence type="ECO:0000256" key="4">
    <source>
        <dbReference type="SAM" id="Phobius"/>
    </source>
</evidence>
<protein>
    <submittedName>
        <fullName evidence="6">AraC family transcriptional regulator</fullName>
    </submittedName>
</protein>
<feature type="domain" description="HTH araC/xylS-type" evidence="5">
    <location>
        <begin position="302"/>
        <end position="406"/>
    </location>
</feature>
<evidence type="ECO:0000256" key="1">
    <source>
        <dbReference type="ARBA" id="ARBA00023015"/>
    </source>
</evidence>
<keyword evidence="1" id="KW-0805">Transcription regulation</keyword>
<feature type="transmembrane region" description="Helical" evidence="4">
    <location>
        <begin position="39"/>
        <end position="59"/>
    </location>
</feature>
<keyword evidence="3" id="KW-0804">Transcription</keyword>
<feature type="transmembrane region" description="Helical" evidence="4">
    <location>
        <begin position="113"/>
        <end position="135"/>
    </location>
</feature>
<accession>A0ABU9HY07</accession>
<comment type="caution">
    <text evidence="6">The sequence shown here is derived from an EMBL/GenBank/DDBJ whole genome shotgun (WGS) entry which is preliminary data.</text>
</comment>
<evidence type="ECO:0000313" key="6">
    <source>
        <dbReference type="EMBL" id="MEL1245024.1"/>
    </source>
</evidence>
<keyword evidence="7" id="KW-1185">Reference proteome</keyword>
<keyword evidence="4" id="KW-0812">Transmembrane</keyword>
<feature type="transmembrane region" description="Helical" evidence="4">
    <location>
        <begin position="188"/>
        <end position="209"/>
    </location>
</feature>